<dbReference type="GO" id="GO:0046872">
    <property type="term" value="F:metal ion binding"/>
    <property type="evidence" value="ECO:0007669"/>
    <property type="project" value="UniProtKB-KW"/>
</dbReference>
<keyword evidence="1 4" id="KW-0349">Heme</keyword>
<evidence type="ECO:0000313" key="9">
    <source>
        <dbReference type="Proteomes" id="UP000476030"/>
    </source>
</evidence>
<evidence type="ECO:0000256" key="4">
    <source>
        <dbReference type="PROSITE-ProRule" id="PRU00433"/>
    </source>
</evidence>
<dbReference type="GO" id="GO:0020037">
    <property type="term" value="F:heme binding"/>
    <property type="evidence" value="ECO:0007669"/>
    <property type="project" value="InterPro"/>
</dbReference>
<keyword evidence="3 4" id="KW-0408">Iron</keyword>
<reference evidence="8 9" key="1">
    <citation type="submission" date="2019-12" db="EMBL/GenBank/DDBJ databases">
        <title>Snethiella sp. nov. sp. isolated from sea sand.</title>
        <authorList>
            <person name="Kim J."/>
            <person name="Jeong S.E."/>
            <person name="Jung H.S."/>
            <person name="Jeon C.O."/>
        </authorList>
    </citation>
    <scope>NUCLEOTIDE SEQUENCE [LARGE SCALE GENOMIC DNA]</scope>
    <source>
        <strain evidence="8 9">DP05</strain>
    </source>
</reference>
<dbReference type="InterPro" id="IPR036909">
    <property type="entry name" value="Cyt_c-like_dom_sf"/>
</dbReference>
<dbReference type="PROSITE" id="PS51007">
    <property type="entry name" value="CYTC"/>
    <property type="match status" value="1"/>
</dbReference>
<feature type="compositionally biased region" description="Polar residues" evidence="5">
    <location>
        <begin position="38"/>
        <end position="47"/>
    </location>
</feature>
<keyword evidence="2 4" id="KW-0479">Metal-binding</keyword>
<sequence>MTPKLWIIAAAIISLLLQATPVNASYDTKAPISDSPGGDTTQPTRGKNSFSLPAANISREQLRIFFFGNKLFNTNWVIAPASVKTLDGLGPTFNRVSCSGCHLRDGRGQPPEKKGDEFLSMLFRLSIPGTDKHGGPNPHPVYGDQLNDRAIPSVPAEGKVVIENTKIAGQYADGTPYTLLRPEYHFMDLNFGPLGPDTMISPRVAPAVIGLGLLEAISEEDLHALADPDDIDGDGISGRLNHVWDQSEKAMSIGRFGWKSNSASLLHQNASAAAGDIGLTTTLFPDKNCPEAQVACHQAPGGNTPEISDEFLEKLTLYTQVLAVPSRRHAKNPDVLAGETLFREIGCASCHVSTFVTGTHPTLTLLSDQTIHPFTDLLLHDMGEDLADERPDFAATGREWRTAPLWGIGLVAAVNKHTNFLHDGRARSIEEAILWHGGEAQKSQEAFKNLRASERSQLLAFLNSL</sequence>
<evidence type="ECO:0000256" key="6">
    <source>
        <dbReference type="SAM" id="SignalP"/>
    </source>
</evidence>
<dbReference type="Pfam" id="PF06537">
    <property type="entry name" value="DHOR"/>
    <property type="match status" value="2"/>
</dbReference>
<evidence type="ECO:0000313" key="8">
    <source>
        <dbReference type="EMBL" id="MZR29145.1"/>
    </source>
</evidence>
<evidence type="ECO:0000256" key="1">
    <source>
        <dbReference type="ARBA" id="ARBA00022617"/>
    </source>
</evidence>
<dbReference type="GO" id="GO:0004130">
    <property type="term" value="F:cytochrome-c peroxidase activity"/>
    <property type="evidence" value="ECO:0007669"/>
    <property type="project" value="TreeGrafter"/>
</dbReference>
<dbReference type="SUPFAM" id="SSF46626">
    <property type="entry name" value="Cytochrome c"/>
    <property type="match status" value="1"/>
</dbReference>
<evidence type="ECO:0000259" key="7">
    <source>
        <dbReference type="PROSITE" id="PS51007"/>
    </source>
</evidence>
<evidence type="ECO:0000256" key="2">
    <source>
        <dbReference type="ARBA" id="ARBA00022723"/>
    </source>
</evidence>
<feature type="domain" description="Cytochrome c" evidence="7">
    <location>
        <begin position="333"/>
        <end position="465"/>
    </location>
</feature>
<protein>
    <submittedName>
        <fullName evidence="8">Thiol oxidoreductase</fullName>
    </submittedName>
</protein>
<proteinExistence type="predicted"/>
<dbReference type="PANTHER" id="PTHR30600:SF4">
    <property type="entry name" value="CYTOCHROME C DOMAIN-CONTAINING PROTEIN"/>
    <property type="match status" value="1"/>
</dbReference>
<name>A0A6L8W290_9PROT</name>
<dbReference type="AlphaFoldDB" id="A0A6L8W290"/>
<dbReference type="InterPro" id="IPR051395">
    <property type="entry name" value="Cytochrome_c_Peroxidase/MauG"/>
</dbReference>
<evidence type="ECO:0000256" key="3">
    <source>
        <dbReference type="ARBA" id="ARBA00023004"/>
    </source>
</evidence>
<dbReference type="InterPro" id="IPR010538">
    <property type="entry name" value="DHOR"/>
</dbReference>
<feature type="signal peptide" evidence="6">
    <location>
        <begin position="1"/>
        <end position="24"/>
    </location>
</feature>
<feature type="chain" id="PRO_5027010253" evidence="6">
    <location>
        <begin position="25"/>
        <end position="465"/>
    </location>
</feature>
<feature type="region of interest" description="Disordered" evidence="5">
    <location>
        <begin position="28"/>
        <end position="47"/>
    </location>
</feature>
<dbReference type="PANTHER" id="PTHR30600">
    <property type="entry name" value="CYTOCHROME C PEROXIDASE-RELATED"/>
    <property type="match status" value="1"/>
</dbReference>
<keyword evidence="6" id="KW-0732">Signal</keyword>
<accession>A0A6L8W290</accession>
<dbReference type="GO" id="GO:0009055">
    <property type="term" value="F:electron transfer activity"/>
    <property type="evidence" value="ECO:0007669"/>
    <property type="project" value="InterPro"/>
</dbReference>
<dbReference type="EMBL" id="WTUW01000001">
    <property type="protein sequence ID" value="MZR29145.1"/>
    <property type="molecule type" value="Genomic_DNA"/>
</dbReference>
<dbReference type="RefSeq" id="WP_161313636.1">
    <property type="nucleotide sequence ID" value="NZ_WTUW01000001.1"/>
</dbReference>
<gene>
    <name evidence="8" type="ORF">GQE98_00710</name>
</gene>
<evidence type="ECO:0000256" key="5">
    <source>
        <dbReference type="SAM" id="MobiDB-lite"/>
    </source>
</evidence>
<organism evidence="8 9">
    <name type="scientific">Sneathiella litorea</name>
    <dbReference type="NCBI Taxonomy" id="2606216"/>
    <lineage>
        <taxon>Bacteria</taxon>
        <taxon>Pseudomonadati</taxon>
        <taxon>Pseudomonadota</taxon>
        <taxon>Alphaproteobacteria</taxon>
        <taxon>Sneathiellales</taxon>
        <taxon>Sneathiellaceae</taxon>
        <taxon>Sneathiella</taxon>
    </lineage>
</organism>
<dbReference type="Gene3D" id="1.10.760.10">
    <property type="entry name" value="Cytochrome c-like domain"/>
    <property type="match status" value="1"/>
</dbReference>
<comment type="caution">
    <text evidence="8">The sequence shown here is derived from an EMBL/GenBank/DDBJ whole genome shotgun (WGS) entry which is preliminary data.</text>
</comment>
<dbReference type="InterPro" id="IPR009056">
    <property type="entry name" value="Cyt_c-like_dom"/>
</dbReference>
<dbReference type="PIRSF" id="PIRSF028099">
    <property type="entry name" value="DUF1111"/>
    <property type="match status" value="1"/>
</dbReference>
<keyword evidence="9" id="KW-1185">Reference proteome</keyword>
<dbReference type="Proteomes" id="UP000476030">
    <property type="component" value="Unassembled WGS sequence"/>
</dbReference>